<keyword evidence="1 4" id="KW-0489">Methyltransferase</keyword>
<keyword evidence="2 4" id="KW-0808">Transferase</keyword>
<dbReference type="HOGENOM" id="CLU_027534_0_1_1"/>
<dbReference type="eggNOG" id="KOG2912">
    <property type="taxonomic scope" value="Eukaryota"/>
</dbReference>
<accession>K2QWD5</accession>
<dbReference type="STRING" id="1126212.K2QWD5"/>
<gene>
    <name evidence="4" type="ORF">MPH_08798</name>
</gene>
<evidence type="ECO:0000256" key="1">
    <source>
        <dbReference type="ARBA" id="ARBA00022603"/>
    </source>
</evidence>
<dbReference type="EMBL" id="AHHD01000375">
    <property type="protein sequence ID" value="EKG14056.1"/>
    <property type="molecule type" value="Genomic_DNA"/>
</dbReference>
<dbReference type="SUPFAM" id="SSF53335">
    <property type="entry name" value="S-adenosyl-L-methionine-dependent methyltransferases"/>
    <property type="match status" value="1"/>
</dbReference>
<dbReference type="GO" id="GO:0008168">
    <property type="term" value="F:methyltransferase activity"/>
    <property type="evidence" value="ECO:0007669"/>
    <property type="project" value="UniProtKB-KW"/>
</dbReference>
<evidence type="ECO:0000313" key="5">
    <source>
        <dbReference type="Proteomes" id="UP000007129"/>
    </source>
</evidence>
<dbReference type="InParanoid" id="K2QWD5"/>
<dbReference type="OrthoDB" id="514248at2759"/>
<dbReference type="GO" id="GO:0005634">
    <property type="term" value="C:nucleus"/>
    <property type="evidence" value="ECO:0007669"/>
    <property type="project" value="TreeGrafter"/>
</dbReference>
<dbReference type="PANTHER" id="PTHR13393">
    <property type="entry name" value="SAM-DEPENDENT METHYLTRANSFERASE"/>
    <property type="match status" value="1"/>
</dbReference>
<feature type="compositionally biased region" description="Basic and acidic residues" evidence="3">
    <location>
        <begin position="364"/>
        <end position="382"/>
    </location>
</feature>
<evidence type="ECO:0000256" key="2">
    <source>
        <dbReference type="ARBA" id="ARBA00022679"/>
    </source>
</evidence>
<dbReference type="Pfam" id="PF05971">
    <property type="entry name" value="Methyltransf_10"/>
    <property type="match status" value="1"/>
</dbReference>
<dbReference type="InterPro" id="IPR029063">
    <property type="entry name" value="SAM-dependent_MTases_sf"/>
</dbReference>
<proteinExistence type="predicted"/>
<dbReference type="VEuPathDB" id="FungiDB:MPH_08798"/>
<evidence type="ECO:0000256" key="3">
    <source>
        <dbReference type="SAM" id="MobiDB-lite"/>
    </source>
</evidence>
<sequence>MLHGDEDPDLTEIRSSTNDKVDFHDPRAVRQLTASLLKREFGLVVDLPPDRLCPPTSRYLYVRWIQDLVESIIPSYYDSFDVKSTSPRPNPNKHRQVIGLDIGCGASCIYTLLALKTRPTWRMNATDIDPLNFSHALRNVQANGFSPRCHVMKTKPNDPLIPLVALELEHLDFTICNPPFFSSVEEWKASITGEGKAKGPNSVCTGAQVEMVTEGGDLGFVLRMVEESRSLGEKVAWYTSMLGKLSSTIKLVERLKEIGCKNWAVCCLGAQHKTRRWAVGWSWRDLRPSAEIARRDMNIKHILPLPADYKLPISDIPLERFTKSIDETMHNLALQWKWNETLRLGYGRAAKNVWSRSARRKRKREEAGRQPTELKETEKNDGSENDIALGFEIRVHADELVIRWVQGRDQVLFESFCGMMKQTLQPMLAKREKELSKQNSEANTN</sequence>
<name>K2QWD5_MACPH</name>
<protein>
    <submittedName>
        <fullName evidence="4">S-adenosyl-L-methionine dependent methyltransferase predicted</fullName>
    </submittedName>
</protein>
<dbReference type="GO" id="GO:0070475">
    <property type="term" value="P:rRNA base methylation"/>
    <property type="evidence" value="ECO:0007669"/>
    <property type="project" value="TreeGrafter"/>
</dbReference>
<dbReference type="Proteomes" id="UP000007129">
    <property type="component" value="Unassembled WGS sequence"/>
</dbReference>
<organism evidence="4 5">
    <name type="scientific">Macrophomina phaseolina (strain MS6)</name>
    <name type="common">Charcoal rot fungus</name>
    <dbReference type="NCBI Taxonomy" id="1126212"/>
    <lineage>
        <taxon>Eukaryota</taxon>
        <taxon>Fungi</taxon>
        <taxon>Dikarya</taxon>
        <taxon>Ascomycota</taxon>
        <taxon>Pezizomycotina</taxon>
        <taxon>Dothideomycetes</taxon>
        <taxon>Dothideomycetes incertae sedis</taxon>
        <taxon>Botryosphaeriales</taxon>
        <taxon>Botryosphaeriaceae</taxon>
        <taxon>Macrophomina</taxon>
    </lineage>
</organism>
<feature type="region of interest" description="Disordered" evidence="3">
    <location>
        <begin position="357"/>
        <end position="382"/>
    </location>
</feature>
<reference evidence="4 5" key="1">
    <citation type="journal article" date="2012" name="BMC Genomics">
        <title>Tools to kill: Genome of one of the most destructive plant pathogenic fungi Macrophomina phaseolina.</title>
        <authorList>
            <person name="Islam M.S."/>
            <person name="Haque M.S."/>
            <person name="Islam M.M."/>
            <person name="Emdad E.M."/>
            <person name="Halim A."/>
            <person name="Hossen Q.M.M."/>
            <person name="Hossain M.Z."/>
            <person name="Ahmed B."/>
            <person name="Rahim S."/>
            <person name="Rahman M.S."/>
            <person name="Alam M.M."/>
            <person name="Hou S."/>
            <person name="Wan X."/>
            <person name="Saito J.A."/>
            <person name="Alam M."/>
        </authorList>
    </citation>
    <scope>NUCLEOTIDE SEQUENCE [LARGE SCALE GENOMIC DNA]</scope>
    <source>
        <strain evidence="4 5">MS6</strain>
    </source>
</reference>
<comment type="caution">
    <text evidence="4">The sequence shown here is derived from an EMBL/GenBank/DDBJ whole genome shotgun (WGS) entry which is preliminary data.</text>
</comment>
<dbReference type="AlphaFoldDB" id="K2QWD5"/>
<evidence type="ECO:0000313" key="4">
    <source>
        <dbReference type="EMBL" id="EKG14056.1"/>
    </source>
</evidence>
<dbReference type="CDD" id="cd02440">
    <property type="entry name" value="AdoMet_MTases"/>
    <property type="match status" value="1"/>
</dbReference>
<dbReference type="Gene3D" id="3.40.50.150">
    <property type="entry name" value="Vaccinia Virus protein VP39"/>
    <property type="match status" value="1"/>
</dbReference>
<dbReference type="PANTHER" id="PTHR13393:SF0">
    <property type="entry name" value="RNA N6-ADENOSINE-METHYLTRANSFERASE METTL16"/>
    <property type="match status" value="1"/>
</dbReference>
<dbReference type="InterPro" id="IPR010286">
    <property type="entry name" value="METTL16/RlmF"/>
</dbReference>